<reference evidence="9" key="1">
    <citation type="journal article" date="2007" name="Science">
        <title>Evolutionary and biomedical insights from the rhesus macaque genome.</title>
        <authorList>
            <person name="Gibbs R.A."/>
            <person name="Rogers J."/>
            <person name="Katze M.G."/>
            <person name="Bumgarner R."/>
            <person name="Weinstock G.M."/>
            <person name="Mardis E.R."/>
            <person name="Remington K.A."/>
            <person name="Strausberg R.L."/>
            <person name="Venter J.C."/>
            <person name="Wilson R.K."/>
            <person name="Batzer M.A."/>
            <person name="Bustamante C.D."/>
            <person name="Eichler E.E."/>
            <person name="Hahn M.W."/>
            <person name="Hardison R.C."/>
            <person name="Makova K.D."/>
            <person name="Miller W."/>
            <person name="Milosavljevic A."/>
            <person name="Palermo R.E."/>
            <person name="Siepel A."/>
            <person name="Sikela J.M."/>
            <person name="Attaway T."/>
            <person name="Bell S."/>
            <person name="Bernard K.E."/>
            <person name="Buhay C.J."/>
            <person name="Chandrabose M.N."/>
            <person name="Dao M."/>
            <person name="Davis C."/>
            <person name="Delehaunty K.D."/>
            <person name="Ding Y."/>
            <person name="Dinh H.H."/>
            <person name="Dugan-Rocha S."/>
            <person name="Fulton L.A."/>
            <person name="Gabisi R.A."/>
            <person name="Garner T.T."/>
            <person name="Godfrey J."/>
            <person name="Hawes A.C."/>
            <person name="Hernandez J."/>
            <person name="Hines S."/>
            <person name="Holder M."/>
            <person name="Hume J."/>
            <person name="Jhangiani S.N."/>
            <person name="Joshi V."/>
            <person name="Khan Z.M."/>
            <person name="Kirkness E.F."/>
            <person name="Cree A."/>
            <person name="Fowler R.G."/>
            <person name="Lee S."/>
            <person name="Lewis L.R."/>
            <person name="Li Z."/>
            <person name="Liu Y.-S."/>
            <person name="Moore S.M."/>
            <person name="Muzny D."/>
            <person name="Nazareth L.V."/>
            <person name="Ngo D.N."/>
            <person name="Okwuonu G.O."/>
            <person name="Pai G."/>
            <person name="Parker D."/>
            <person name="Paul H.A."/>
            <person name="Pfannkoch C."/>
            <person name="Pohl C.S."/>
            <person name="Rogers Y.-H.C."/>
            <person name="Ruiz S.J."/>
            <person name="Sabo A."/>
            <person name="Santibanez J."/>
            <person name="Schneider B.W."/>
            <person name="Smith S.M."/>
            <person name="Sodergren E."/>
            <person name="Svatek A.F."/>
            <person name="Utterback T.R."/>
            <person name="Vattathil S."/>
            <person name="Warren W."/>
            <person name="White C.S."/>
            <person name="Chinwalla A.T."/>
            <person name="Feng Y."/>
            <person name="Halpern A.L."/>
            <person name="Hillier L.W."/>
            <person name="Huang X."/>
            <person name="Minx P."/>
            <person name="Nelson J.O."/>
            <person name="Pepin K.H."/>
            <person name="Qin X."/>
            <person name="Sutton G.G."/>
            <person name="Venter E."/>
            <person name="Walenz B.P."/>
            <person name="Wallis J.W."/>
            <person name="Worley K.C."/>
            <person name="Yang S.-P."/>
            <person name="Jones S.M."/>
            <person name="Marra M.A."/>
            <person name="Rocchi M."/>
            <person name="Schein J.E."/>
            <person name="Baertsch R."/>
            <person name="Clarke L."/>
            <person name="Csuros M."/>
            <person name="Glasscock J."/>
            <person name="Harris R.A."/>
            <person name="Havlak P."/>
            <person name="Jackson A.R."/>
            <person name="Jiang H."/>
            <person name="Liu Y."/>
            <person name="Messina D.N."/>
            <person name="Shen Y."/>
            <person name="Song H.X.-Z."/>
            <person name="Wylie T."/>
            <person name="Zhang L."/>
            <person name="Birney E."/>
            <person name="Han K."/>
            <person name="Konkel M.K."/>
            <person name="Lee J."/>
            <person name="Smit A.F.A."/>
            <person name="Ullmer B."/>
            <person name="Wang H."/>
            <person name="Xing J."/>
            <person name="Burhans R."/>
            <person name="Cheng Z."/>
            <person name="Karro J.E."/>
            <person name="Ma J."/>
            <person name="Raney B."/>
            <person name="She X."/>
            <person name="Cox M.J."/>
            <person name="Demuth J.P."/>
            <person name="Dumas L.J."/>
            <person name="Han S.-G."/>
            <person name="Hopkins J."/>
            <person name="Karimpour-Fard A."/>
            <person name="Kim Y.H."/>
            <person name="Pollack J.R."/>
            <person name="Vinar T."/>
            <person name="Addo-Quaye C."/>
            <person name="Degenhardt J."/>
            <person name="Denby A."/>
            <person name="Hubisz M.J."/>
            <person name="Indap A."/>
            <person name="Kosiol C."/>
            <person name="Lahn B.T."/>
            <person name="Lawson H.A."/>
            <person name="Marklein A."/>
            <person name="Nielsen R."/>
            <person name="Vallender E.J."/>
            <person name="Clark A.G."/>
            <person name="Ferguson B."/>
            <person name="Hernandez R.D."/>
            <person name="Hirani K."/>
            <person name="Kehrer-Sawatzki H."/>
            <person name="Kolb J."/>
            <person name="Patil S."/>
            <person name="Pu L.-L."/>
            <person name="Ren Y."/>
            <person name="Smith D.G."/>
            <person name="Wheeler D.A."/>
            <person name="Schenck I."/>
            <person name="Ball E.V."/>
            <person name="Chen R."/>
            <person name="Cooper D.N."/>
            <person name="Giardine B."/>
            <person name="Hsu F."/>
            <person name="Kent W.J."/>
            <person name="Lesk A."/>
            <person name="Nelson D.L."/>
            <person name="O'brien W.E."/>
            <person name="Pruefer K."/>
            <person name="Stenson P.D."/>
            <person name="Wallace J.C."/>
            <person name="Ke H."/>
            <person name="Liu X.-M."/>
            <person name="Wang P."/>
            <person name="Xiang A.P."/>
            <person name="Yang F."/>
            <person name="Barber G.P."/>
            <person name="Haussler D."/>
            <person name="Karolchik D."/>
            <person name="Kern A.D."/>
            <person name="Kuhn R.M."/>
            <person name="Smith K.E."/>
            <person name="Zwieg A.S."/>
        </authorList>
    </citation>
    <scope>NUCLEOTIDE SEQUENCE [LARGE SCALE GENOMIC DNA]</scope>
    <source>
        <strain evidence="9">17573</strain>
    </source>
</reference>
<dbReference type="InParanoid" id="A0A5F7Z9Z0"/>
<feature type="compositionally biased region" description="Basic residues" evidence="6">
    <location>
        <begin position="134"/>
        <end position="143"/>
    </location>
</feature>
<dbReference type="PANTHER" id="PTHR23268">
    <property type="entry name" value="T-CELL RECEPTOR BETA CHAIN"/>
    <property type="match status" value="1"/>
</dbReference>
<dbReference type="PANTHER" id="PTHR23268:SF122">
    <property type="entry name" value="T CELL RECEPTOR BETA VARIABLE 4-2"/>
    <property type="match status" value="1"/>
</dbReference>
<dbReference type="GO" id="GO:0007166">
    <property type="term" value="P:cell surface receptor signaling pathway"/>
    <property type="evidence" value="ECO:0000318"/>
    <property type="project" value="GO_Central"/>
</dbReference>
<evidence type="ECO:0000256" key="1">
    <source>
        <dbReference type="ARBA" id="ARBA00004236"/>
    </source>
</evidence>
<protein>
    <recommendedName>
        <fullName evidence="7">Immunoglobulin V-set domain-containing protein</fullName>
    </recommendedName>
</protein>
<dbReference type="GO" id="GO:0002376">
    <property type="term" value="P:immune system process"/>
    <property type="evidence" value="ECO:0007669"/>
    <property type="project" value="UniProtKB-KW"/>
</dbReference>
<organism evidence="8 9">
    <name type="scientific">Macaca mulatta</name>
    <name type="common">Rhesus macaque</name>
    <dbReference type="NCBI Taxonomy" id="9544"/>
    <lineage>
        <taxon>Eukaryota</taxon>
        <taxon>Metazoa</taxon>
        <taxon>Chordata</taxon>
        <taxon>Craniata</taxon>
        <taxon>Vertebrata</taxon>
        <taxon>Euteleostomi</taxon>
        <taxon>Mammalia</taxon>
        <taxon>Eutheria</taxon>
        <taxon>Euarchontoglires</taxon>
        <taxon>Primates</taxon>
        <taxon>Haplorrhini</taxon>
        <taxon>Catarrhini</taxon>
        <taxon>Cercopithecidae</taxon>
        <taxon>Cercopithecinae</taxon>
        <taxon>Macaca</taxon>
    </lineage>
</organism>
<dbReference type="SMR" id="A0A5F7Z9Z0"/>
<keyword evidence="9" id="KW-1185">Reference proteome</keyword>
<accession>A0A5F7Z9Z0</accession>
<dbReference type="Ensembl" id="ENSMMUT00000090817.1">
    <property type="protein sequence ID" value="ENSMMUP00000061439.1"/>
    <property type="gene ID" value="ENSMMUG00000060990.1"/>
</dbReference>
<keyword evidence="5" id="KW-0472">Membrane</keyword>
<feature type="compositionally biased region" description="Polar residues" evidence="6">
    <location>
        <begin position="146"/>
        <end position="171"/>
    </location>
</feature>
<reference evidence="8" key="3">
    <citation type="submission" date="2025-08" db="UniProtKB">
        <authorList>
            <consortium name="Ensembl"/>
        </authorList>
    </citation>
    <scope>IDENTIFICATION</scope>
    <source>
        <strain evidence="8">17573</strain>
    </source>
</reference>
<evidence type="ECO:0000256" key="5">
    <source>
        <dbReference type="ARBA" id="ARBA00023136"/>
    </source>
</evidence>
<evidence type="ECO:0000256" key="2">
    <source>
        <dbReference type="ARBA" id="ARBA00022475"/>
    </source>
</evidence>
<keyword evidence="3" id="KW-0732">Signal</keyword>
<dbReference type="Bgee" id="ENSMMUG00000060990">
    <property type="expression patterns" value="Expressed in anatomical structure and 1 other cell type or tissue"/>
</dbReference>
<keyword evidence="2" id="KW-1003">Cell membrane</keyword>
<dbReference type="Pfam" id="PF07686">
    <property type="entry name" value="V-set"/>
    <property type="match status" value="1"/>
</dbReference>
<dbReference type="Gene3D" id="2.60.40.10">
    <property type="entry name" value="Immunoglobulins"/>
    <property type="match status" value="1"/>
</dbReference>
<dbReference type="SUPFAM" id="SSF48726">
    <property type="entry name" value="Immunoglobulin"/>
    <property type="match status" value="1"/>
</dbReference>
<dbReference type="InterPro" id="IPR036179">
    <property type="entry name" value="Ig-like_dom_sf"/>
</dbReference>
<reference evidence="8" key="4">
    <citation type="submission" date="2025-09" db="UniProtKB">
        <authorList>
            <consortium name="Ensembl"/>
        </authorList>
    </citation>
    <scope>IDENTIFICATION</scope>
    <source>
        <strain evidence="8">17573</strain>
    </source>
</reference>
<dbReference type="InterPro" id="IPR050413">
    <property type="entry name" value="TCR_beta_variable"/>
</dbReference>
<evidence type="ECO:0000313" key="8">
    <source>
        <dbReference type="Ensembl" id="ENSMMUP00000061439.1"/>
    </source>
</evidence>
<reference evidence="8" key="2">
    <citation type="submission" date="2019-01" db="EMBL/GenBank/DDBJ databases">
        <authorList>
            <person name="Graves T."/>
            <person name="Eichler E.E."/>
            <person name="Wilson R.K."/>
        </authorList>
    </citation>
    <scope>NUCLEOTIDE SEQUENCE [LARGE SCALE GENOMIC DNA]</scope>
    <source>
        <strain evidence="8">17573</strain>
    </source>
</reference>
<evidence type="ECO:0000256" key="4">
    <source>
        <dbReference type="ARBA" id="ARBA00022859"/>
    </source>
</evidence>
<evidence type="ECO:0000256" key="3">
    <source>
        <dbReference type="ARBA" id="ARBA00022729"/>
    </source>
</evidence>
<evidence type="ECO:0000313" key="9">
    <source>
        <dbReference type="Proteomes" id="UP000006718"/>
    </source>
</evidence>
<evidence type="ECO:0000256" key="6">
    <source>
        <dbReference type="SAM" id="MobiDB-lite"/>
    </source>
</evidence>
<dbReference type="VEuPathDB" id="HostDB:ENSMMUG00000060990"/>
<dbReference type="Proteomes" id="UP000006718">
    <property type="component" value="Chromosome 3"/>
</dbReference>
<dbReference type="AlphaFoldDB" id="A0A5F7Z9Z0"/>
<dbReference type="InterPro" id="IPR013106">
    <property type="entry name" value="Ig_V-set"/>
</dbReference>
<dbReference type="GeneTree" id="ENSGT00940000162509"/>
<dbReference type="InterPro" id="IPR013783">
    <property type="entry name" value="Ig-like_fold"/>
</dbReference>
<keyword evidence="4" id="KW-0391">Immunity</keyword>
<feature type="region of interest" description="Disordered" evidence="6">
    <location>
        <begin position="134"/>
        <end position="171"/>
    </location>
</feature>
<comment type="subcellular location">
    <subcellularLocation>
        <location evidence="1">Cell membrane</location>
    </subcellularLocation>
</comment>
<evidence type="ECO:0000259" key="7">
    <source>
        <dbReference type="Pfam" id="PF07686"/>
    </source>
</evidence>
<dbReference type="GO" id="GO:0005886">
    <property type="term" value="C:plasma membrane"/>
    <property type="evidence" value="ECO:0000318"/>
    <property type="project" value="GO_Central"/>
</dbReference>
<proteinExistence type="predicted"/>
<name>A0A5F7Z9Z0_MACMU</name>
<sequence length="196" mass="21978">MPSRETQGPHASARVTLPWAAASTVVWSIVSGSMDTEITQTPKYLVTGMRSKRMMKREHLGHDSLYWLRQKAKKSLVFMFYYNCKELTENKTVPSHFTPECPDSSRLYLHVFALQPEDSALCLCTSSQDTALHSHRLPVHKPPPKSSQRSMGATRSAEPQHSVQHSVGPRQKSQTIILSFIGCDNAKLPRHLQPGA</sequence>
<feature type="domain" description="Immunoglobulin V-set" evidence="7">
    <location>
        <begin position="61"/>
        <end position="127"/>
    </location>
</feature>